<dbReference type="InterPro" id="IPR038770">
    <property type="entry name" value="Na+/solute_symporter_sf"/>
</dbReference>
<dbReference type="Proteomes" id="UP000273516">
    <property type="component" value="Unassembled WGS sequence"/>
</dbReference>
<evidence type="ECO:0000256" key="8">
    <source>
        <dbReference type="SAM" id="Phobius"/>
    </source>
</evidence>
<feature type="transmembrane region" description="Helical" evidence="8">
    <location>
        <begin position="268"/>
        <end position="285"/>
    </location>
</feature>
<feature type="transmembrane region" description="Helical" evidence="8">
    <location>
        <begin position="358"/>
        <end position="376"/>
    </location>
</feature>
<sequence length="382" mass="41099">MNCRMPLSSRARAGSASSSTAIRARCATLRASFSVIDMAFPFVVRRFTSLRAGLQEVAAKLYTENRMQAALAILPVIALVALGHLARRFRIIAPENWPGVEQLGFRLLFPAILLTSIYRSELSLGALGPYVLGLSVAFAATGLVAILTRRPLRLRNPRFTSMFQGSMRFNSLLVLAVAANGLGPAALSDLAVAMAFLIPVFNISSIIMLALFPPENDHARLTSSRRQTWRRITTEIARNPLVLGCLAGLVLNVTGVTLPDWVLAPLDWLGQGALAVGLLSVGAGIEIRRLWQSDPAMWIGVAMRLAMCPALFLLIAMMLGLPSDQIASGVLLTAAPAASVGFILARQMGGDADFYADMFTWQTVLSALTLSLWLILVGHSAT</sequence>
<accession>A0A3M0MF80</accession>
<feature type="transmembrane region" description="Helical" evidence="8">
    <location>
        <begin position="193"/>
        <end position="215"/>
    </location>
</feature>
<evidence type="ECO:0000256" key="6">
    <source>
        <dbReference type="ARBA" id="ARBA00022989"/>
    </source>
</evidence>
<dbReference type="GO" id="GO:0055085">
    <property type="term" value="P:transmembrane transport"/>
    <property type="evidence" value="ECO:0007669"/>
    <property type="project" value="InterPro"/>
</dbReference>
<dbReference type="AlphaFoldDB" id="A0A3M0MF80"/>
<comment type="subcellular location">
    <subcellularLocation>
        <location evidence="1">Cell membrane</location>
        <topology evidence="1">Multi-pass membrane protein</topology>
    </subcellularLocation>
</comment>
<comment type="caution">
    <text evidence="9">The sequence shown here is derived from an EMBL/GenBank/DDBJ whole genome shotgun (WGS) entry which is preliminary data.</text>
</comment>
<dbReference type="Gene3D" id="1.20.1530.20">
    <property type="match status" value="1"/>
</dbReference>
<dbReference type="GO" id="GO:0005886">
    <property type="term" value="C:plasma membrane"/>
    <property type="evidence" value="ECO:0007669"/>
    <property type="project" value="UniProtKB-SubCell"/>
</dbReference>
<feature type="transmembrane region" description="Helical" evidence="8">
    <location>
        <begin position="297"/>
        <end position="320"/>
    </location>
</feature>
<keyword evidence="7 8" id="KW-0472">Membrane</keyword>
<evidence type="ECO:0000256" key="4">
    <source>
        <dbReference type="ARBA" id="ARBA00022475"/>
    </source>
</evidence>
<feature type="transmembrane region" description="Helical" evidence="8">
    <location>
        <begin position="326"/>
        <end position="346"/>
    </location>
</feature>
<dbReference type="Pfam" id="PF03547">
    <property type="entry name" value="Mem_trans"/>
    <property type="match status" value="1"/>
</dbReference>
<feature type="transmembrane region" description="Helical" evidence="8">
    <location>
        <begin position="67"/>
        <end position="86"/>
    </location>
</feature>
<evidence type="ECO:0000256" key="3">
    <source>
        <dbReference type="ARBA" id="ARBA00022448"/>
    </source>
</evidence>
<dbReference type="EMBL" id="QOKZ01000005">
    <property type="protein sequence ID" value="RMC34250.1"/>
    <property type="molecule type" value="Genomic_DNA"/>
</dbReference>
<organism evidence="9 10">
    <name type="scientific">Paracoccus alkanivorans</name>
    <dbReference type="NCBI Taxonomy" id="2116655"/>
    <lineage>
        <taxon>Bacteria</taxon>
        <taxon>Pseudomonadati</taxon>
        <taxon>Pseudomonadota</taxon>
        <taxon>Alphaproteobacteria</taxon>
        <taxon>Rhodobacterales</taxon>
        <taxon>Paracoccaceae</taxon>
        <taxon>Paracoccus</taxon>
    </lineage>
</organism>
<dbReference type="PANTHER" id="PTHR36838">
    <property type="entry name" value="AUXIN EFFLUX CARRIER FAMILY PROTEIN"/>
    <property type="match status" value="1"/>
</dbReference>
<evidence type="ECO:0000256" key="5">
    <source>
        <dbReference type="ARBA" id="ARBA00022692"/>
    </source>
</evidence>
<feature type="transmembrane region" description="Helical" evidence="8">
    <location>
        <begin position="169"/>
        <end position="187"/>
    </location>
</feature>
<dbReference type="PANTHER" id="PTHR36838:SF4">
    <property type="entry name" value="AUXIN EFFLUX CARRIER FAMILY PROTEIN"/>
    <property type="match status" value="1"/>
</dbReference>
<evidence type="ECO:0000313" key="9">
    <source>
        <dbReference type="EMBL" id="RMC34250.1"/>
    </source>
</evidence>
<evidence type="ECO:0000256" key="2">
    <source>
        <dbReference type="ARBA" id="ARBA00010145"/>
    </source>
</evidence>
<gene>
    <name evidence="9" type="ORF">C9E81_13875</name>
</gene>
<dbReference type="InterPro" id="IPR004776">
    <property type="entry name" value="Mem_transp_PIN-like"/>
</dbReference>
<keyword evidence="3" id="KW-0813">Transport</keyword>
<keyword evidence="4" id="KW-1003">Cell membrane</keyword>
<feature type="transmembrane region" description="Helical" evidence="8">
    <location>
        <begin position="130"/>
        <end position="148"/>
    </location>
</feature>
<keyword evidence="10" id="KW-1185">Reference proteome</keyword>
<proteinExistence type="inferred from homology"/>
<keyword evidence="6 8" id="KW-1133">Transmembrane helix</keyword>
<evidence type="ECO:0000313" key="10">
    <source>
        <dbReference type="Proteomes" id="UP000273516"/>
    </source>
</evidence>
<keyword evidence="5 8" id="KW-0812">Transmembrane</keyword>
<comment type="similarity">
    <text evidence="2">Belongs to the auxin efflux carrier (TC 2.A.69) family.</text>
</comment>
<protein>
    <submittedName>
        <fullName evidence="9">AEC family transporter</fullName>
    </submittedName>
</protein>
<reference evidence="9 10" key="1">
    <citation type="submission" date="2018-07" db="EMBL/GenBank/DDBJ databases">
        <authorList>
            <person name="Zhang Y."/>
            <person name="Wang L."/>
            <person name="Ma S."/>
        </authorList>
    </citation>
    <scope>NUCLEOTIDE SEQUENCE [LARGE SCALE GENOMIC DNA]</scope>
    <source>
        <strain evidence="9 10">4-2</strain>
    </source>
</reference>
<evidence type="ECO:0000256" key="1">
    <source>
        <dbReference type="ARBA" id="ARBA00004651"/>
    </source>
</evidence>
<feature type="transmembrane region" description="Helical" evidence="8">
    <location>
        <begin position="236"/>
        <end position="256"/>
    </location>
</feature>
<name>A0A3M0MF80_9RHOB</name>
<evidence type="ECO:0000256" key="7">
    <source>
        <dbReference type="ARBA" id="ARBA00023136"/>
    </source>
</evidence>
<dbReference type="OrthoDB" id="9805563at2"/>